<dbReference type="Gene3D" id="1.10.1220.10">
    <property type="entry name" value="Met repressor-like"/>
    <property type="match status" value="1"/>
</dbReference>
<feature type="region of interest" description="Disordered" evidence="1">
    <location>
        <begin position="136"/>
        <end position="176"/>
    </location>
</feature>
<reference evidence="3 4" key="1">
    <citation type="submission" date="2017-09" db="EMBL/GenBank/DDBJ databases">
        <title>The diverse metabolic capabilities of V. boronicumulans make it an excellent choice for continued studies on novel biodegradation.</title>
        <authorList>
            <person name="Sun S."/>
        </authorList>
    </citation>
    <scope>NUCLEOTIDE SEQUENCE [LARGE SCALE GENOMIC DNA]</scope>
    <source>
        <strain evidence="3 4">J1</strain>
    </source>
</reference>
<evidence type="ECO:0000313" key="4">
    <source>
        <dbReference type="Proteomes" id="UP000217154"/>
    </source>
</evidence>
<proteinExistence type="predicted"/>
<dbReference type="InterPro" id="IPR010985">
    <property type="entry name" value="Ribbon_hlx_hlx"/>
</dbReference>
<dbReference type="Proteomes" id="UP000217154">
    <property type="component" value="Chromosome"/>
</dbReference>
<protein>
    <recommendedName>
        <fullName evidence="2">Arc-like DNA binding domain-containing protein</fullName>
    </recommendedName>
</protein>
<dbReference type="RefSeq" id="WP_095745608.1">
    <property type="nucleotide sequence ID" value="NZ_CP023284.1"/>
</dbReference>
<feature type="domain" description="Arc-like DNA binding" evidence="2">
    <location>
        <begin position="14"/>
        <end position="50"/>
    </location>
</feature>
<dbReference type="AlphaFoldDB" id="A0A250DLE7"/>
<dbReference type="SUPFAM" id="SSF47598">
    <property type="entry name" value="Ribbon-helix-helix"/>
    <property type="match status" value="1"/>
</dbReference>
<gene>
    <name evidence="3" type="ORF">CKY39_19750</name>
</gene>
<dbReference type="EMBL" id="CP023284">
    <property type="protein sequence ID" value="ATA55197.1"/>
    <property type="molecule type" value="Genomic_DNA"/>
</dbReference>
<evidence type="ECO:0000313" key="3">
    <source>
        <dbReference type="EMBL" id="ATA55197.1"/>
    </source>
</evidence>
<dbReference type="InterPro" id="IPR013321">
    <property type="entry name" value="Arc_rbn_hlx_hlx"/>
</dbReference>
<dbReference type="GO" id="GO:0003677">
    <property type="term" value="F:DNA binding"/>
    <property type="evidence" value="ECO:0007669"/>
    <property type="project" value="InterPro"/>
</dbReference>
<organism evidence="3 4">
    <name type="scientific">Variovorax boronicumulans</name>
    <dbReference type="NCBI Taxonomy" id="436515"/>
    <lineage>
        <taxon>Bacteria</taxon>
        <taxon>Pseudomonadati</taxon>
        <taxon>Pseudomonadota</taxon>
        <taxon>Betaproteobacteria</taxon>
        <taxon>Burkholderiales</taxon>
        <taxon>Comamonadaceae</taxon>
        <taxon>Variovorax</taxon>
    </lineage>
</organism>
<dbReference type="Pfam" id="PF03869">
    <property type="entry name" value="Arc"/>
    <property type="match status" value="1"/>
</dbReference>
<accession>A0A250DLE7</accession>
<name>A0A250DLE7_9BURK</name>
<evidence type="ECO:0000259" key="2">
    <source>
        <dbReference type="Pfam" id="PF03869"/>
    </source>
</evidence>
<dbReference type="GO" id="GO:0006355">
    <property type="term" value="P:regulation of DNA-templated transcription"/>
    <property type="evidence" value="ECO:0007669"/>
    <property type="project" value="InterPro"/>
</dbReference>
<dbReference type="InterPro" id="IPR005569">
    <property type="entry name" value="Arc_DNA-bd_dom"/>
</dbReference>
<feature type="compositionally biased region" description="Basic and acidic residues" evidence="1">
    <location>
        <begin position="139"/>
        <end position="149"/>
    </location>
</feature>
<sequence length="176" mass="18805">MATSIDQKDFVKTALRLPPDLHAAVHEAAQKSGRSYNAELVDRVGKSFENDLTVKLLRGNVILLRTLANFVSIRHNHPEVGESLEAPMLDLAKAVKATDDDTKLAAAGAPALTEYINRLIGSVEEVTAILGPGWAKSLPQRDADRRADKTAALPDEVSSVAGGATTPPARKPKPKP</sequence>
<dbReference type="KEGG" id="vbo:CKY39_19750"/>
<evidence type="ECO:0000256" key="1">
    <source>
        <dbReference type="SAM" id="MobiDB-lite"/>
    </source>
</evidence>